<protein>
    <recommendedName>
        <fullName evidence="4">Tetratricopeptide repeat protein</fullName>
    </recommendedName>
</protein>
<reference evidence="2 3" key="1">
    <citation type="submission" date="2019-02" db="EMBL/GenBank/DDBJ databases">
        <title>Deep-cultivation of Planctomycetes and their phenomic and genomic characterization uncovers novel biology.</title>
        <authorList>
            <person name="Wiegand S."/>
            <person name="Jogler M."/>
            <person name="Boedeker C."/>
            <person name="Pinto D."/>
            <person name="Vollmers J."/>
            <person name="Rivas-Marin E."/>
            <person name="Kohn T."/>
            <person name="Peeters S.H."/>
            <person name="Heuer A."/>
            <person name="Rast P."/>
            <person name="Oberbeckmann S."/>
            <person name="Bunk B."/>
            <person name="Jeske O."/>
            <person name="Meyerdierks A."/>
            <person name="Storesund J.E."/>
            <person name="Kallscheuer N."/>
            <person name="Luecker S."/>
            <person name="Lage O.M."/>
            <person name="Pohl T."/>
            <person name="Merkel B.J."/>
            <person name="Hornburger P."/>
            <person name="Mueller R.-W."/>
            <person name="Bruemmer F."/>
            <person name="Labrenz M."/>
            <person name="Spormann A.M."/>
            <person name="Op den Camp H."/>
            <person name="Overmann J."/>
            <person name="Amann R."/>
            <person name="Jetten M.S.M."/>
            <person name="Mascher T."/>
            <person name="Medema M.H."/>
            <person name="Devos D.P."/>
            <person name="Kaster A.-K."/>
            <person name="Ovreas L."/>
            <person name="Rohde M."/>
            <person name="Galperin M.Y."/>
            <person name="Jogler C."/>
        </authorList>
    </citation>
    <scope>NUCLEOTIDE SEQUENCE [LARGE SCALE GENOMIC DNA]</scope>
    <source>
        <strain evidence="2 3">Mal52</strain>
    </source>
</reference>
<feature type="chain" id="PRO_5022145983" description="Tetratricopeptide repeat protein" evidence="1">
    <location>
        <begin position="27"/>
        <end position="421"/>
    </location>
</feature>
<keyword evidence="3" id="KW-1185">Reference proteome</keyword>
<proteinExistence type="predicted"/>
<evidence type="ECO:0000256" key="1">
    <source>
        <dbReference type="SAM" id="SignalP"/>
    </source>
</evidence>
<feature type="signal peptide" evidence="1">
    <location>
        <begin position="1"/>
        <end position="26"/>
    </location>
</feature>
<gene>
    <name evidence="2" type="ORF">Mal52_24100</name>
</gene>
<dbReference type="AlphaFoldDB" id="A0A517ZN73"/>
<evidence type="ECO:0000313" key="3">
    <source>
        <dbReference type="Proteomes" id="UP000319383"/>
    </source>
</evidence>
<accession>A0A517ZN73</accession>
<dbReference type="KEGG" id="sdyn:Mal52_24100"/>
<sequence precursor="true">MKVRHCCLLIMPAFLLLHPAANYAVAANEAPQPPVVESYLEKGELAEAAAALEKLIAQQPDDQQARFSLGVVQFLQAIEHLGQSYHRYGLRTSRFVAGQIPLLRLPIPKNPHPEEMTYEAGGKILETFLAKLTVAEATLAKVDTTDVKLPLHFGRIRLDLNSDGNADQNEALWKLLATVTRGGDQAAGEKFLIAFDGGDVHWLRGYCHLLSAFCDIALAYDGHELFERAGHLLISNNKTPYVYLTEESKPQTGWINNGLFDIVAFIHLINFQVVAPERMTNALEHLEAMIEQSRQSWKRILAENDDDHEWLPNPNQTGVLPNVRVRQEMIDAWHEFLDEMELLLQGKRLIPFWRGDQASQARGINLRPVFTEPRQFDLVLWISGTAADPYLEDGPLTDPRVWQRLMRVFRGEFFGFAIWFN</sequence>
<dbReference type="EMBL" id="CP036276">
    <property type="protein sequence ID" value="QDU43932.1"/>
    <property type="molecule type" value="Genomic_DNA"/>
</dbReference>
<evidence type="ECO:0000313" key="2">
    <source>
        <dbReference type="EMBL" id="QDU43932.1"/>
    </source>
</evidence>
<organism evidence="2 3">
    <name type="scientific">Symmachiella dynata</name>
    <dbReference type="NCBI Taxonomy" id="2527995"/>
    <lineage>
        <taxon>Bacteria</taxon>
        <taxon>Pseudomonadati</taxon>
        <taxon>Planctomycetota</taxon>
        <taxon>Planctomycetia</taxon>
        <taxon>Planctomycetales</taxon>
        <taxon>Planctomycetaceae</taxon>
        <taxon>Symmachiella</taxon>
    </lineage>
</organism>
<dbReference type="RefSeq" id="WP_197534836.1">
    <property type="nucleotide sequence ID" value="NZ_CP036276.1"/>
</dbReference>
<dbReference type="SUPFAM" id="SSF48452">
    <property type="entry name" value="TPR-like"/>
    <property type="match status" value="1"/>
</dbReference>
<dbReference type="Proteomes" id="UP000319383">
    <property type="component" value="Chromosome"/>
</dbReference>
<name>A0A517ZN73_9PLAN</name>
<dbReference type="InterPro" id="IPR011990">
    <property type="entry name" value="TPR-like_helical_dom_sf"/>
</dbReference>
<evidence type="ECO:0008006" key="4">
    <source>
        <dbReference type="Google" id="ProtNLM"/>
    </source>
</evidence>
<keyword evidence="1" id="KW-0732">Signal</keyword>